<dbReference type="EMBL" id="CP048222">
    <property type="protein sequence ID" value="QHT69967.1"/>
    <property type="molecule type" value="Genomic_DNA"/>
</dbReference>
<evidence type="ECO:0000313" key="1">
    <source>
        <dbReference type="EMBL" id="QHT69967.1"/>
    </source>
</evidence>
<dbReference type="AlphaFoldDB" id="A0A6C0GPX1"/>
<organism evidence="1 2">
    <name type="scientific">Rhodocytophaga rosea</name>
    <dbReference type="NCBI Taxonomy" id="2704465"/>
    <lineage>
        <taxon>Bacteria</taxon>
        <taxon>Pseudomonadati</taxon>
        <taxon>Bacteroidota</taxon>
        <taxon>Cytophagia</taxon>
        <taxon>Cytophagales</taxon>
        <taxon>Rhodocytophagaceae</taxon>
        <taxon>Rhodocytophaga</taxon>
    </lineage>
</organism>
<accession>A0A6C0GPX1</accession>
<proteinExistence type="predicted"/>
<dbReference type="KEGG" id="rhoz:GXP67_26635"/>
<protein>
    <submittedName>
        <fullName evidence="1">Uncharacterized protein</fullName>
    </submittedName>
</protein>
<dbReference type="Proteomes" id="UP000480178">
    <property type="component" value="Chromosome"/>
</dbReference>
<sequence>MEIIITIFKQQLEDTPSLKTELTHLSLQVREISVAFLFLPKEENVATFIELLNTHRISFGVHVLGEEIPDIIRGGGQSNAGG</sequence>
<dbReference type="RefSeq" id="WP_162445950.1">
    <property type="nucleotide sequence ID" value="NZ_CP048222.1"/>
</dbReference>
<name>A0A6C0GPX1_9BACT</name>
<evidence type="ECO:0000313" key="2">
    <source>
        <dbReference type="Proteomes" id="UP000480178"/>
    </source>
</evidence>
<gene>
    <name evidence="1" type="ORF">GXP67_26635</name>
</gene>
<reference evidence="1 2" key="1">
    <citation type="submission" date="2020-01" db="EMBL/GenBank/DDBJ databases">
        <authorList>
            <person name="Kim M.K."/>
        </authorList>
    </citation>
    <scope>NUCLEOTIDE SEQUENCE [LARGE SCALE GENOMIC DNA]</scope>
    <source>
        <strain evidence="1 2">172606-1</strain>
    </source>
</reference>
<keyword evidence="2" id="KW-1185">Reference proteome</keyword>